<reference evidence="7 9" key="3">
    <citation type="submission" date="2019-03" db="EMBL/GenBank/DDBJ databases">
        <authorList>
            <consortium name="Pathogen Informatics"/>
        </authorList>
    </citation>
    <scope>NUCLEOTIDE SEQUENCE [LARGE SCALE GENOMIC DNA]</scope>
    <source>
        <strain evidence="7 9">NCTC12282</strain>
    </source>
</reference>
<evidence type="ECO:0000313" key="8">
    <source>
        <dbReference type="Proteomes" id="UP000224974"/>
    </source>
</evidence>
<dbReference type="STRING" id="1111728.GCA_000427805_01085"/>
<name>A0A2C6DR62_9GAMM</name>
<evidence type="ECO:0000313" key="6">
    <source>
        <dbReference type="EMBL" id="PHI30802.1"/>
    </source>
</evidence>
<dbReference type="PRINTS" id="PR00502">
    <property type="entry name" value="NUDIXFAMILY"/>
</dbReference>
<keyword evidence="8" id="KW-1185">Reference proteome</keyword>
<dbReference type="EMBL" id="PDDX01000001">
    <property type="protein sequence ID" value="PHI30802.1"/>
    <property type="molecule type" value="Genomic_DNA"/>
</dbReference>
<dbReference type="CDD" id="cd04685">
    <property type="entry name" value="NUDIX_Hydrolase"/>
    <property type="match status" value="1"/>
</dbReference>
<evidence type="ECO:0000256" key="4">
    <source>
        <dbReference type="RuleBase" id="RU003476"/>
    </source>
</evidence>
<keyword evidence="2 4" id="KW-0378">Hydrolase</keyword>
<dbReference type="InterPro" id="IPR020476">
    <property type="entry name" value="Nudix_hydrolase"/>
</dbReference>
<dbReference type="Gene3D" id="3.90.79.10">
    <property type="entry name" value="Nucleoside Triphosphate Pyrophosphohydrolase"/>
    <property type="match status" value="1"/>
</dbReference>
<evidence type="ECO:0000313" key="7">
    <source>
        <dbReference type="EMBL" id="VFS50533.1"/>
    </source>
</evidence>
<dbReference type="Pfam" id="PF00293">
    <property type="entry name" value="NUDIX"/>
    <property type="match status" value="1"/>
</dbReference>
<evidence type="ECO:0000256" key="3">
    <source>
        <dbReference type="ARBA" id="ARBA00022842"/>
    </source>
</evidence>
<comment type="similarity">
    <text evidence="4">Belongs to the Nudix hydrolase family.</text>
</comment>
<dbReference type="InterPro" id="IPR015797">
    <property type="entry name" value="NUDIX_hydrolase-like_dom_sf"/>
</dbReference>
<dbReference type="EC" id="3.6.1.-" evidence="7"/>
<evidence type="ECO:0000259" key="5">
    <source>
        <dbReference type="PROSITE" id="PS51462"/>
    </source>
</evidence>
<dbReference type="Proteomes" id="UP000224974">
    <property type="component" value="Unassembled WGS sequence"/>
</dbReference>
<sequence>MRTRSAARLLLIDSTNRVLLFRFTHINDALAGKSYWATPGGGLEHGESFEQAAIRELHEETGISRHDIGNVIMERSFEMLLPDGEKVLAQERFFTLKIDNMDINIEGWSRHERTVISHHHWWTVDELLATTETIYPPDIPAILSRLSVE</sequence>
<reference evidence="8" key="1">
    <citation type="submission" date="2017-09" db="EMBL/GenBank/DDBJ databases">
        <title>FDA dAtabase for Regulatory Grade micrObial Sequences (FDA-ARGOS): Supporting development and validation of Infectious Disease Dx tests.</title>
        <authorList>
            <person name="Minogue T."/>
            <person name="Wolcott M."/>
            <person name="Wasieloski L."/>
            <person name="Aguilar W."/>
            <person name="Moore D."/>
            <person name="Tallon L."/>
            <person name="Sadzewicz L."/>
            <person name="Ott S."/>
            <person name="Zhao X."/>
            <person name="Nagaraj S."/>
            <person name="Vavikolanu K."/>
            <person name="Aluvathingal J."/>
            <person name="Nadendla S."/>
            <person name="Sichtig H."/>
        </authorList>
    </citation>
    <scope>NUCLEOTIDE SEQUENCE [LARGE SCALE GENOMIC DNA]</scope>
    <source>
        <strain evidence="8">FDAARGOS_387</strain>
    </source>
</reference>
<dbReference type="GO" id="GO:0016787">
    <property type="term" value="F:hydrolase activity"/>
    <property type="evidence" value="ECO:0007669"/>
    <property type="project" value="UniProtKB-KW"/>
</dbReference>
<gene>
    <name evidence="7" type="primary">rppH_2</name>
    <name evidence="6" type="ORF">CRN84_16380</name>
    <name evidence="7" type="ORF">NCTC12282_04557</name>
</gene>
<comment type="cofactor">
    <cofactor evidence="1">
        <name>Mg(2+)</name>
        <dbReference type="ChEBI" id="CHEBI:18420"/>
    </cofactor>
</comment>
<evidence type="ECO:0000256" key="2">
    <source>
        <dbReference type="ARBA" id="ARBA00022801"/>
    </source>
</evidence>
<dbReference type="EMBL" id="CAADJA010000002">
    <property type="protein sequence ID" value="VFS50533.1"/>
    <property type="molecule type" value="Genomic_DNA"/>
</dbReference>
<dbReference type="InterPro" id="IPR000086">
    <property type="entry name" value="NUDIX_hydrolase_dom"/>
</dbReference>
<feature type="domain" description="Nudix hydrolase" evidence="5">
    <location>
        <begin position="1"/>
        <end position="146"/>
    </location>
</feature>
<dbReference type="Proteomes" id="UP000373449">
    <property type="component" value="Unassembled WGS sequence"/>
</dbReference>
<proteinExistence type="inferred from homology"/>
<dbReference type="SUPFAM" id="SSF55811">
    <property type="entry name" value="Nudix"/>
    <property type="match status" value="1"/>
</dbReference>
<dbReference type="InterPro" id="IPR020084">
    <property type="entry name" value="NUDIX_hydrolase_CS"/>
</dbReference>
<reference evidence="6" key="2">
    <citation type="submission" date="2017-09" db="EMBL/GenBank/DDBJ databases">
        <title>FDA dAtabase for Regulatory Grade micrObial Sequences (FDA-ARGOS): Supporting development and validation of Infectious Disease Dx tests.</title>
        <authorList>
            <person name="Minogue T."/>
            <person name="Wolcott M."/>
            <person name="Wasieloski L."/>
            <person name="Aguilar W."/>
            <person name="Moore D."/>
            <person name="Tallon L.J."/>
            <person name="Sadzewicz L."/>
            <person name="Ott S."/>
            <person name="Zhao X."/>
            <person name="Nagaraj S."/>
            <person name="Vavikolanu K."/>
            <person name="Aluvathingal J."/>
            <person name="Nadendla S."/>
            <person name="Sichtig H."/>
        </authorList>
    </citation>
    <scope>NUCLEOTIDE SEQUENCE</scope>
    <source>
        <strain evidence="6">FDAARGOS_387</strain>
    </source>
</reference>
<dbReference type="PROSITE" id="PS00893">
    <property type="entry name" value="NUDIX_BOX"/>
    <property type="match status" value="1"/>
</dbReference>
<protein>
    <submittedName>
        <fullName evidence="6">NUDIX domain-containing protein</fullName>
    </submittedName>
    <submittedName>
        <fullName evidence="7">RNA pyrophosphohydrolase</fullName>
        <ecNumber evidence="7">3.6.1.-</ecNumber>
    </submittedName>
</protein>
<evidence type="ECO:0000313" key="9">
    <source>
        <dbReference type="Proteomes" id="UP000373449"/>
    </source>
</evidence>
<keyword evidence="3" id="KW-0460">Magnesium</keyword>
<dbReference type="PROSITE" id="PS51462">
    <property type="entry name" value="NUDIX"/>
    <property type="match status" value="1"/>
</dbReference>
<evidence type="ECO:0000256" key="1">
    <source>
        <dbReference type="ARBA" id="ARBA00001946"/>
    </source>
</evidence>
<organism evidence="6 8">
    <name type="scientific">Budvicia aquatica</name>
    <dbReference type="NCBI Taxonomy" id="82979"/>
    <lineage>
        <taxon>Bacteria</taxon>
        <taxon>Pseudomonadati</taxon>
        <taxon>Pseudomonadota</taxon>
        <taxon>Gammaproteobacteria</taxon>
        <taxon>Enterobacterales</taxon>
        <taxon>Budviciaceae</taxon>
        <taxon>Budvicia</taxon>
    </lineage>
</organism>
<dbReference type="RefSeq" id="WP_029094204.1">
    <property type="nucleotide sequence ID" value="NZ_CAADJA010000002.1"/>
</dbReference>
<dbReference type="AlphaFoldDB" id="A0A2C6DR62"/>
<dbReference type="PANTHER" id="PTHR43046">
    <property type="entry name" value="GDP-MANNOSE MANNOSYL HYDROLASE"/>
    <property type="match status" value="1"/>
</dbReference>
<dbReference type="OrthoDB" id="9761969at2"/>
<dbReference type="PANTHER" id="PTHR43046:SF12">
    <property type="entry name" value="GDP-MANNOSE MANNOSYL HYDROLASE"/>
    <property type="match status" value="1"/>
</dbReference>
<accession>A0A2C6DR62</accession>